<dbReference type="KEGG" id="maer:DAI18_18125"/>
<dbReference type="EMBL" id="CP028519">
    <property type="protein sequence ID" value="AVY95746.1"/>
    <property type="molecule type" value="Genomic_DNA"/>
</dbReference>
<evidence type="ECO:0000313" key="3">
    <source>
        <dbReference type="Proteomes" id="UP000244173"/>
    </source>
</evidence>
<dbReference type="AlphaFoldDB" id="A0A2S0PEE5"/>
<dbReference type="OrthoDB" id="1697005at2"/>
<evidence type="ECO:0000259" key="1">
    <source>
        <dbReference type="Pfam" id="PF22479"/>
    </source>
</evidence>
<reference evidence="2 3" key="1">
    <citation type="submission" date="2018-04" db="EMBL/GenBank/DDBJ databases">
        <title>Denitrifier Microvirgula.</title>
        <authorList>
            <person name="Anderson E."/>
            <person name="Jang J."/>
            <person name="Ishii S."/>
        </authorList>
    </citation>
    <scope>NUCLEOTIDE SEQUENCE [LARGE SCALE GENOMIC DNA]</scope>
    <source>
        <strain evidence="2 3">BE2.4</strain>
    </source>
</reference>
<dbReference type="InterPro" id="IPR054252">
    <property type="entry name" value="Pam3_gp18"/>
</dbReference>
<feature type="domain" description="Cyanophage baseplate Pam3 plug gp18" evidence="1">
    <location>
        <begin position="1"/>
        <end position="99"/>
    </location>
</feature>
<dbReference type="Pfam" id="PF22479">
    <property type="entry name" value="Pam3_gp18"/>
    <property type="match status" value="1"/>
</dbReference>
<dbReference type="RefSeq" id="WP_107890137.1">
    <property type="nucleotide sequence ID" value="NZ_CP028519.1"/>
</dbReference>
<gene>
    <name evidence="2" type="ORF">DAI18_18125</name>
</gene>
<sequence>MRQLPVDSSPLQGMTVEIAGRSLQLTIRYNSIGDHWAIDVYDETDARWIAQGQALMVGVPILWRVQVDYFFLLVDESGVGLDPTGGNDLGSRCLLYIGEKSEVNL</sequence>
<dbReference type="Proteomes" id="UP000244173">
    <property type="component" value="Chromosome"/>
</dbReference>
<evidence type="ECO:0000313" key="2">
    <source>
        <dbReference type="EMBL" id="AVY95746.1"/>
    </source>
</evidence>
<name>A0A2S0PEE5_9NEIS</name>
<accession>A0A2S0PEE5</accession>
<keyword evidence="3" id="KW-1185">Reference proteome</keyword>
<proteinExistence type="predicted"/>
<protein>
    <recommendedName>
        <fullName evidence="1">Cyanophage baseplate Pam3 plug gp18 domain-containing protein</fullName>
    </recommendedName>
</protein>
<organism evidence="2 3">
    <name type="scientific">Microvirgula aerodenitrificans</name>
    <dbReference type="NCBI Taxonomy" id="57480"/>
    <lineage>
        <taxon>Bacteria</taxon>
        <taxon>Pseudomonadati</taxon>
        <taxon>Pseudomonadota</taxon>
        <taxon>Betaproteobacteria</taxon>
        <taxon>Neisseriales</taxon>
        <taxon>Aquaspirillaceae</taxon>
        <taxon>Microvirgula</taxon>
    </lineage>
</organism>